<dbReference type="EMBL" id="QFVR01000005">
    <property type="protein sequence ID" value="PWI26066.1"/>
    <property type="molecule type" value="Genomic_DNA"/>
</dbReference>
<name>A0A2U3ANI2_9BACL</name>
<evidence type="ECO:0000313" key="2">
    <source>
        <dbReference type="Proteomes" id="UP000245938"/>
    </source>
</evidence>
<keyword evidence="2" id="KW-1185">Reference proteome</keyword>
<dbReference type="RefSeq" id="WP_109305486.1">
    <property type="nucleotide sequence ID" value="NZ_BJUF01000038.1"/>
</dbReference>
<proteinExistence type="predicted"/>
<comment type="caution">
    <text evidence="1">The sequence shown here is derived from an EMBL/GenBank/DDBJ whole genome shotgun (WGS) entry which is preliminary data.</text>
</comment>
<dbReference type="Proteomes" id="UP000245938">
    <property type="component" value="Unassembled WGS sequence"/>
</dbReference>
<reference evidence="1 2" key="1">
    <citation type="submission" date="2018-05" db="EMBL/GenBank/DDBJ databases">
        <title>Kurthia sibirica genome sequence.</title>
        <authorList>
            <person name="Maclea K.S."/>
            <person name="Goen A.E."/>
        </authorList>
    </citation>
    <scope>NUCLEOTIDE SEQUENCE [LARGE SCALE GENOMIC DNA]</scope>
    <source>
        <strain evidence="1 2">ATCC 49154</strain>
    </source>
</reference>
<dbReference type="AlphaFoldDB" id="A0A2U3ANI2"/>
<gene>
    <name evidence="1" type="ORF">DEX24_05925</name>
</gene>
<organism evidence="1 2">
    <name type="scientific">Kurthia sibirica</name>
    <dbReference type="NCBI Taxonomy" id="202750"/>
    <lineage>
        <taxon>Bacteria</taxon>
        <taxon>Bacillati</taxon>
        <taxon>Bacillota</taxon>
        <taxon>Bacilli</taxon>
        <taxon>Bacillales</taxon>
        <taxon>Caryophanaceae</taxon>
        <taxon>Kurthia</taxon>
    </lineage>
</organism>
<dbReference type="OrthoDB" id="2456422at2"/>
<protein>
    <submittedName>
        <fullName evidence="1">Uncharacterized protein</fullName>
    </submittedName>
</protein>
<sequence length="154" mass="18337">MNLEFMSTEFEHLKTAYYDDFFFQHVEVINQENNCSILASDFQGKFLQLIWDALIEFSMEEKNMTSVIKKFGKNSPYTLSKTKNILTISESNQQNISIDLHVFFEAYYEATKRYLNFIKKENPRVVYQENFQQLSASCYYYETHHNTKLVQADL</sequence>
<evidence type="ECO:0000313" key="1">
    <source>
        <dbReference type="EMBL" id="PWI26066.1"/>
    </source>
</evidence>
<accession>A0A2U3ANI2</accession>